<evidence type="ECO:0000313" key="2">
    <source>
        <dbReference type="EMBL" id="PNI63251.1"/>
    </source>
</evidence>
<name>A0A2J8MUR1_PANTR</name>
<reference evidence="2 3" key="1">
    <citation type="submission" date="2017-12" db="EMBL/GenBank/DDBJ databases">
        <title>High-resolution comparative analysis of great ape genomes.</title>
        <authorList>
            <person name="Pollen A."/>
            <person name="Hastie A."/>
            <person name="Hormozdiari F."/>
            <person name="Dougherty M."/>
            <person name="Liu R."/>
            <person name="Chaisson M."/>
            <person name="Hoppe E."/>
            <person name="Hill C."/>
            <person name="Pang A."/>
            <person name="Hillier L."/>
            <person name="Baker C."/>
            <person name="Armstrong J."/>
            <person name="Shendure J."/>
            <person name="Paten B."/>
            <person name="Wilson R."/>
            <person name="Chao H."/>
            <person name="Schneider V."/>
            <person name="Ventura M."/>
            <person name="Kronenberg Z."/>
            <person name="Murali S."/>
            <person name="Gordon D."/>
            <person name="Cantsilieris S."/>
            <person name="Munson K."/>
            <person name="Nelson B."/>
            <person name="Raja A."/>
            <person name="Underwood J."/>
            <person name="Diekhans M."/>
            <person name="Fiddes I."/>
            <person name="Haussler D."/>
            <person name="Eichler E."/>
        </authorList>
    </citation>
    <scope>NUCLEOTIDE SEQUENCE [LARGE SCALE GENOMIC DNA]</scope>
    <source>
        <strain evidence="2">Yerkes chimp pedigree #C0471</strain>
    </source>
</reference>
<feature type="region of interest" description="Disordered" evidence="1">
    <location>
        <begin position="1"/>
        <end position="26"/>
    </location>
</feature>
<comment type="caution">
    <text evidence="2">The sequence shown here is derived from an EMBL/GenBank/DDBJ whole genome shotgun (WGS) entry which is preliminary data.</text>
</comment>
<dbReference type="EMBL" id="NBAG03000243">
    <property type="protein sequence ID" value="PNI63251.1"/>
    <property type="molecule type" value="Genomic_DNA"/>
</dbReference>
<accession>A0A2J8MUR1</accession>
<proteinExistence type="predicted"/>
<sequence length="68" mass="7310">MAAGAAARKAAPVLEAPPQQEQLSHTKLSAEDTWKLRAFSDDLILLVPACSRRGCTRCTGATIPCTWK</sequence>
<evidence type="ECO:0000313" key="3">
    <source>
        <dbReference type="Proteomes" id="UP000236370"/>
    </source>
</evidence>
<protein>
    <submittedName>
        <fullName evidence="2">RNF175 isoform 7</fullName>
    </submittedName>
</protein>
<organism evidence="2 3">
    <name type="scientific">Pan troglodytes</name>
    <name type="common">Chimpanzee</name>
    <dbReference type="NCBI Taxonomy" id="9598"/>
    <lineage>
        <taxon>Eukaryota</taxon>
        <taxon>Metazoa</taxon>
        <taxon>Chordata</taxon>
        <taxon>Craniata</taxon>
        <taxon>Vertebrata</taxon>
        <taxon>Euteleostomi</taxon>
        <taxon>Mammalia</taxon>
        <taxon>Eutheria</taxon>
        <taxon>Euarchontoglires</taxon>
        <taxon>Primates</taxon>
        <taxon>Haplorrhini</taxon>
        <taxon>Catarrhini</taxon>
        <taxon>Hominidae</taxon>
        <taxon>Pan</taxon>
    </lineage>
</organism>
<gene>
    <name evidence="2" type="ORF">CK820_G0016970</name>
</gene>
<evidence type="ECO:0000256" key="1">
    <source>
        <dbReference type="SAM" id="MobiDB-lite"/>
    </source>
</evidence>
<dbReference type="Proteomes" id="UP000236370">
    <property type="component" value="Unassembled WGS sequence"/>
</dbReference>
<dbReference type="AlphaFoldDB" id="A0A2J8MUR1"/>
<feature type="compositionally biased region" description="Low complexity" evidence="1">
    <location>
        <begin position="1"/>
        <end position="11"/>
    </location>
</feature>